<dbReference type="EMBL" id="AP015034">
    <property type="protein sequence ID" value="BAT73751.1"/>
    <property type="molecule type" value="Genomic_DNA"/>
</dbReference>
<gene>
    <name evidence="2" type="primary">Vigan.01G127600</name>
    <name evidence="2" type="ORF">VIGAN_01127600</name>
</gene>
<proteinExistence type="predicted"/>
<dbReference type="AlphaFoldDB" id="A0A0S3QZK0"/>
<name>A0A0S3QZK0_PHAAN</name>
<feature type="transmembrane region" description="Helical" evidence="1">
    <location>
        <begin position="38"/>
        <end position="59"/>
    </location>
</feature>
<organism evidence="2 3">
    <name type="scientific">Vigna angularis var. angularis</name>
    <dbReference type="NCBI Taxonomy" id="157739"/>
    <lineage>
        <taxon>Eukaryota</taxon>
        <taxon>Viridiplantae</taxon>
        <taxon>Streptophyta</taxon>
        <taxon>Embryophyta</taxon>
        <taxon>Tracheophyta</taxon>
        <taxon>Spermatophyta</taxon>
        <taxon>Magnoliopsida</taxon>
        <taxon>eudicotyledons</taxon>
        <taxon>Gunneridae</taxon>
        <taxon>Pentapetalae</taxon>
        <taxon>rosids</taxon>
        <taxon>fabids</taxon>
        <taxon>Fabales</taxon>
        <taxon>Fabaceae</taxon>
        <taxon>Papilionoideae</taxon>
        <taxon>50 kb inversion clade</taxon>
        <taxon>NPAAA clade</taxon>
        <taxon>indigoferoid/millettioid clade</taxon>
        <taxon>Phaseoleae</taxon>
        <taxon>Vigna</taxon>
    </lineage>
</organism>
<keyword evidence="3" id="KW-1185">Reference proteome</keyword>
<sequence>MDLLLHHQKRTSYYIHHLCSLIPPSSTKTHNKQINHHFLHFSISITLIQTTHSFIILFSPLHSNKGKVF</sequence>
<protein>
    <submittedName>
        <fullName evidence="2">Uncharacterized protein</fullName>
    </submittedName>
</protein>
<reference evidence="2 3" key="1">
    <citation type="journal article" date="2015" name="Sci. Rep.">
        <title>The power of single molecule real-time sequencing technology in the de novo assembly of a eukaryotic genome.</title>
        <authorList>
            <person name="Sakai H."/>
            <person name="Naito K."/>
            <person name="Ogiso-Tanaka E."/>
            <person name="Takahashi Y."/>
            <person name="Iseki K."/>
            <person name="Muto C."/>
            <person name="Satou K."/>
            <person name="Teruya K."/>
            <person name="Shiroma A."/>
            <person name="Shimoji M."/>
            <person name="Hirano T."/>
            <person name="Itoh T."/>
            <person name="Kaga A."/>
            <person name="Tomooka N."/>
        </authorList>
    </citation>
    <scope>NUCLEOTIDE SEQUENCE [LARGE SCALE GENOMIC DNA]</scope>
    <source>
        <strain evidence="3">cv. Shumari</strain>
    </source>
</reference>
<feature type="non-terminal residue" evidence="2">
    <location>
        <position position="69"/>
    </location>
</feature>
<evidence type="ECO:0000313" key="2">
    <source>
        <dbReference type="EMBL" id="BAT73751.1"/>
    </source>
</evidence>
<keyword evidence="1" id="KW-0812">Transmembrane</keyword>
<keyword evidence="1" id="KW-0472">Membrane</keyword>
<evidence type="ECO:0000313" key="3">
    <source>
        <dbReference type="Proteomes" id="UP000291084"/>
    </source>
</evidence>
<accession>A0A0S3QZK0</accession>
<keyword evidence="1" id="KW-1133">Transmembrane helix</keyword>
<dbReference type="Proteomes" id="UP000291084">
    <property type="component" value="Chromosome 1"/>
</dbReference>
<evidence type="ECO:0000256" key="1">
    <source>
        <dbReference type="SAM" id="Phobius"/>
    </source>
</evidence>